<evidence type="ECO:0000256" key="1">
    <source>
        <dbReference type="SAM" id="SignalP"/>
    </source>
</evidence>
<dbReference type="EMBL" id="JACHNU010000004">
    <property type="protein sequence ID" value="MBB4663443.1"/>
    <property type="molecule type" value="Genomic_DNA"/>
</dbReference>
<dbReference type="Proteomes" id="UP000585272">
    <property type="component" value="Unassembled WGS sequence"/>
</dbReference>
<reference evidence="3 4" key="1">
    <citation type="submission" date="2020-08" db="EMBL/GenBank/DDBJ databases">
        <title>Genomic Encyclopedia of Archaeal and Bacterial Type Strains, Phase II (KMG-II): from individual species to whole genera.</title>
        <authorList>
            <person name="Goeker M."/>
        </authorList>
    </citation>
    <scope>NUCLEOTIDE SEQUENCE [LARGE SCALE GENOMIC DNA]</scope>
    <source>
        <strain evidence="3 4">DSM 23288</strain>
    </source>
</reference>
<dbReference type="AlphaFoldDB" id="A0A840IGX8"/>
<feature type="signal peptide" evidence="1">
    <location>
        <begin position="1"/>
        <end position="33"/>
    </location>
</feature>
<evidence type="ECO:0000259" key="2">
    <source>
        <dbReference type="Pfam" id="PF14478"/>
    </source>
</evidence>
<evidence type="ECO:0000313" key="3">
    <source>
        <dbReference type="EMBL" id="MBB4663443.1"/>
    </source>
</evidence>
<keyword evidence="1" id="KW-0732">Signal</keyword>
<organism evidence="3 4">
    <name type="scientific">Conexibacter arvalis</name>
    <dbReference type="NCBI Taxonomy" id="912552"/>
    <lineage>
        <taxon>Bacteria</taxon>
        <taxon>Bacillati</taxon>
        <taxon>Actinomycetota</taxon>
        <taxon>Thermoleophilia</taxon>
        <taxon>Solirubrobacterales</taxon>
        <taxon>Conexibacteraceae</taxon>
        <taxon>Conexibacter</taxon>
    </lineage>
</organism>
<evidence type="ECO:0000313" key="4">
    <source>
        <dbReference type="Proteomes" id="UP000585272"/>
    </source>
</evidence>
<sequence>MSTRRTGAHGMRALLAAALAAAACAAAPAAVHAADVTVRVEGRSGTLLAQTTVTIGDGTRTASTWNGVGAMPHTCADDTVYQATELALRGNWDRSTYVETIAGESHSWSPNEEYWILYHENDYADWGACELHLEDGDTVLWQAGKSGPSPDFIPDSIPIFLERVSPASGPVRLGRTLTVKLTAYRPTDIFGTPDPNDPGHWIIPPSPPTNPAGYTVSVGGTTAVTDANGEATLRMPSSTGVYDVQASMPGSSSNWSRSIPLAVCVSNTSC</sequence>
<keyword evidence="4" id="KW-1185">Reference proteome</keyword>
<gene>
    <name evidence="3" type="ORF">BDZ31_003038</name>
</gene>
<dbReference type="Pfam" id="PF14478">
    <property type="entry name" value="DUF4430"/>
    <property type="match status" value="1"/>
</dbReference>
<dbReference type="PROSITE" id="PS51257">
    <property type="entry name" value="PROKAR_LIPOPROTEIN"/>
    <property type="match status" value="1"/>
</dbReference>
<accession>A0A840IGX8</accession>
<name>A0A840IGX8_9ACTN</name>
<feature type="domain" description="Transcobalamin-like C-terminal" evidence="2">
    <location>
        <begin position="78"/>
        <end position="142"/>
    </location>
</feature>
<dbReference type="Gene3D" id="2.170.130.30">
    <property type="match status" value="1"/>
</dbReference>
<dbReference type="InterPro" id="IPR027954">
    <property type="entry name" value="Transcobalamin-like_C"/>
</dbReference>
<dbReference type="RefSeq" id="WP_183343174.1">
    <property type="nucleotide sequence ID" value="NZ_JACHNU010000004.1"/>
</dbReference>
<protein>
    <recommendedName>
        <fullName evidence="2">Transcobalamin-like C-terminal domain-containing protein</fullName>
    </recommendedName>
</protein>
<comment type="caution">
    <text evidence="3">The sequence shown here is derived from an EMBL/GenBank/DDBJ whole genome shotgun (WGS) entry which is preliminary data.</text>
</comment>
<proteinExistence type="predicted"/>
<feature type="chain" id="PRO_5032879464" description="Transcobalamin-like C-terminal domain-containing protein" evidence="1">
    <location>
        <begin position="34"/>
        <end position="270"/>
    </location>
</feature>